<comment type="caution">
    <text evidence="2">The sequence shown here is derived from an EMBL/GenBank/DDBJ whole genome shotgun (WGS) entry which is preliminary data.</text>
</comment>
<sequence>MSKGANRGTCIPDGREVPGPQKNLKMYLGQGLQRVLRRPRRSPIAIWSRKHLFPNVNGHFSIVGSGKPS</sequence>
<organism evidence="2 3">
    <name type="scientific">Trichonephila clavipes</name>
    <name type="common">Golden silk orbweaver</name>
    <name type="synonym">Nephila clavipes</name>
    <dbReference type="NCBI Taxonomy" id="2585209"/>
    <lineage>
        <taxon>Eukaryota</taxon>
        <taxon>Metazoa</taxon>
        <taxon>Ecdysozoa</taxon>
        <taxon>Arthropoda</taxon>
        <taxon>Chelicerata</taxon>
        <taxon>Arachnida</taxon>
        <taxon>Araneae</taxon>
        <taxon>Araneomorphae</taxon>
        <taxon>Entelegynae</taxon>
        <taxon>Araneoidea</taxon>
        <taxon>Nephilidae</taxon>
        <taxon>Trichonephila</taxon>
    </lineage>
</organism>
<keyword evidence="3" id="KW-1185">Reference proteome</keyword>
<proteinExistence type="predicted"/>
<reference evidence="2" key="1">
    <citation type="submission" date="2020-08" db="EMBL/GenBank/DDBJ databases">
        <title>Multicomponent nature underlies the extraordinary mechanical properties of spider dragline silk.</title>
        <authorList>
            <person name="Kono N."/>
            <person name="Nakamura H."/>
            <person name="Mori M."/>
            <person name="Yoshida Y."/>
            <person name="Ohtoshi R."/>
            <person name="Malay A.D."/>
            <person name="Moran D.A.P."/>
            <person name="Tomita M."/>
            <person name="Numata K."/>
            <person name="Arakawa K."/>
        </authorList>
    </citation>
    <scope>NUCLEOTIDE SEQUENCE</scope>
</reference>
<dbReference type="AlphaFoldDB" id="A0A8X6RYH1"/>
<accession>A0A8X6RYH1</accession>
<dbReference type="EMBL" id="BMAU01021225">
    <property type="protein sequence ID" value="GFY01120.1"/>
    <property type="molecule type" value="Genomic_DNA"/>
</dbReference>
<gene>
    <name evidence="2" type="ORF">TNCV_5075871</name>
</gene>
<evidence type="ECO:0000313" key="3">
    <source>
        <dbReference type="Proteomes" id="UP000887159"/>
    </source>
</evidence>
<evidence type="ECO:0000313" key="2">
    <source>
        <dbReference type="EMBL" id="GFY01120.1"/>
    </source>
</evidence>
<feature type="region of interest" description="Disordered" evidence="1">
    <location>
        <begin position="1"/>
        <end position="22"/>
    </location>
</feature>
<evidence type="ECO:0000256" key="1">
    <source>
        <dbReference type="SAM" id="MobiDB-lite"/>
    </source>
</evidence>
<name>A0A8X6RYH1_TRICX</name>
<protein>
    <submittedName>
        <fullName evidence="2">Uncharacterized protein</fullName>
    </submittedName>
</protein>
<dbReference type="Proteomes" id="UP000887159">
    <property type="component" value="Unassembled WGS sequence"/>
</dbReference>